<dbReference type="InterPro" id="IPR042122">
    <property type="entry name" value="Ser_AcTrfase_N_sf"/>
</dbReference>
<dbReference type="GO" id="GO:0008652">
    <property type="term" value="P:amino acid biosynthetic process"/>
    <property type="evidence" value="ECO:0007669"/>
    <property type="project" value="UniProtKB-KW"/>
</dbReference>
<keyword evidence="5" id="KW-1185">Reference proteome</keyword>
<evidence type="ECO:0000313" key="5">
    <source>
        <dbReference type="Proteomes" id="UP000438914"/>
    </source>
</evidence>
<dbReference type="PANTHER" id="PTHR42811">
    <property type="entry name" value="SERINE ACETYLTRANSFERASE"/>
    <property type="match status" value="1"/>
</dbReference>
<keyword evidence="3" id="KW-0012">Acyltransferase</keyword>
<dbReference type="EMBL" id="VUNG01000018">
    <property type="protein sequence ID" value="MST84627.1"/>
    <property type="molecule type" value="Genomic_DNA"/>
</dbReference>
<organism evidence="4 5">
    <name type="scientific">Hallella mizrahii</name>
    <dbReference type="NCBI Taxonomy" id="2606637"/>
    <lineage>
        <taxon>Bacteria</taxon>
        <taxon>Pseudomonadati</taxon>
        <taxon>Bacteroidota</taxon>
        <taxon>Bacteroidia</taxon>
        <taxon>Bacteroidales</taxon>
        <taxon>Prevotellaceae</taxon>
        <taxon>Hallella</taxon>
    </lineage>
</organism>
<dbReference type="InterPro" id="IPR011004">
    <property type="entry name" value="Trimer_LpxA-like_sf"/>
</dbReference>
<sequence>MEGNDIFLKSVEMMTRVSDDERRMAPQGDTPLPSVDALREMVELVKMIVFPGFFDKRQIDSDIRSYHIGVNMERLCSLMRKQLTLALCADGSDEHSAEAEAAEKSLKLIGQLPLIKHLLYTDVEAIFDDDPAASSHSEVIFSYPVIHAMIHYRFAHVLHEMGIPVIPRIITEQAHANTGIDIHPGAKIGEYFSIDHGTGVVIGETCVIGNHVHLFQGVTLGAAHTENPYYTLHQQPNEETRRDRTRLAPRHPVLEDHVTVYSNSTLLGRITIGHDTVIGGNVWLTHSVPANTTIMQSKAMDVSFTGGLGI</sequence>
<dbReference type="CDD" id="cd03354">
    <property type="entry name" value="LbH_SAT"/>
    <property type="match status" value="1"/>
</dbReference>
<gene>
    <name evidence="4" type="ORF">FYJ73_08085</name>
</gene>
<dbReference type="Gene3D" id="1.10.3130.10">
    <property type="entry name" value="serine acetyltransferase, domain 1"/>
    <property type="match status" value="1"/>
</dbReference>
<reference evidence="4 5" key="1">
    <citation type="submission" date="2019-08" db="EMBL/GenBank/DDBJ databases">
        <title>In-depth cultivation of the pig gut microbiome towards novel bacterial diversity and tailored functional studies.</title>
        <authorList>
            <person name="Wylensek D."/>
            <person name="Hitch T.C.A."/>
            <person name="Clavel T."/>
        </authorList>
    </citation>
    <scope>NUCLEOTIDE SEQUENCE [LARGE SCALE GENOMIC DNA]</scope>
    <source>
        <strain evidence="4 5">LKV-178-WT-2A</strain>
    </source>
</reference>
<comment type="caution">
    <text evidence="4">The sequence shown here is derived from an EMBL/GenBank/DDBJ whole genome shotgun (WGS) entry which is preliminary data.</text>
</comment>
<dbReference type="Gene3D" id="2.160.10.10">
    <property type="entry name" value="Hexapeptide repeat proteins"/>
    <property type="match status" value="1"/>
</dbReference>
<evidence type="ECO:0000313" key="4">
    <source>
        <dbReference type="EMBL" id="MST84627.1"/>
    </source>
</evidence>
<dbReference type="RefSeq" id="WP_154534212.1">
    <property type="nucleotide sequence ID" value="NZ_VUNG01000018.1"/>
</dbReference>
<evidence type="ECO:0000256" key="2">
    <source>
        <dbReference type="ARBA" id="ARBA00022679"/>
    </source>
</evidence>
<dbReference type="GO" id="GO:0016746">
    <property type="term" value="F:acyltransferase activity"/>
    <property type="evidence" value="ECO:0007669"/>
    <property type="project" value="UniProtKB-KW"/>
</dbReference>
<dbReference type="Proteomes" id="UP000438914">
    <property type="component" value="Unassembled WGS sequence"/>
</dbReference>
<evidence type="ECO:0000256" key="1">
    <source>
        <dbReference type="ARBA" id="ARBA00022605"/>
    </source>
</evidence>
<dbReference type="AlphaFoldDB" id="A0A7K0KFB2"/>
<proteinExistence type="predicted"/>
<keyword evidence="2 4" id="KW-0808">Transferase</keyword>
<evidence type="ECO:0000256" key="3">
    <source>
        <dbReference type="ARBA" id="ARBA00023315"/>
    </source>
</evidence>
<name>A0A7K0KFB2_9BACT</name>
<protein>
    <submittedName>
        <fullName evidence="4">Serine acetyltransferase</fullName>
    </submittedName>
</protein>
<dbReference type="InterPro" id="IPR045304">
    <property type="entry name" value="LbH_SAT"/>
</dbReference>
<keyword evidence="1" id="KW-0028">Amino-acid biosynthesis</keyword>
<accession>A0A7K0KFB2</accession>
<dbReference type="SUPFAM" id="SSF51161">
    <property type="entry name" value="Trimeric LpxA-like enzymes"/>
    <property type="match status" value="1"/>
</dbReference>